<accession>A0A6I8U0Y4</accession>
<dbReference type="InParanoid" id="A0A6I8U0Y4"/>
<protein>
    <submittedName>
        <fullName evidence="1">Uncharacterized protein</fullName>
    </submittedName>
</protein>
<dbReference type="InterPro" id="IPR035992">
    <property type="entry name" value="Ricin_B-like_lectins"/>
</dbReference>
<reference evidence="1" key="2">
    <citation type="submission" date="2020-05" db="UniProtKB">
        <authorList>
            <consortium name="EnsemblMetazoa"/>
        </authorList>
    </citation>
    <scope>IDENTIFICATION</scope>
    <source>
        <strain evidence="1">LVP_AGWG</strain>
    </source>
</reference>
<dbReference type="SUPFAM" id="SSF50370">
    <property type="entry name" value="Ricin B-like lectins"/>
    <property type="match status" value="1"/>
</dbReference>
<proteinExistence type="predicted"/>
<dbReference type="Proteomes" id="UP000008820">
    <property type="component" value="Chromosome 2"/>
</dbReference>
<sequence>MYALLNFFIILKVVSVLVGAILPSVREYQFVHVVSNYHNTHLTVRDELMDDQHRRVRLAKLGESSRNVWRLEPHPVGPSQFEIIHHQSNEPLCAAPKEFAYDEKRRNVATWVPGPVNKKCYWTIEKRPGNAGFNIVNMERGEELYAAMHPFEENAWLWVPRDDENEQHHWDIINLNYCQGQTVAINMTATVV</sequence>
<reference evidence="1 2" key="1">
    <citation type="submission" date="2017-06" db="EMBL/GenBank/DDBJ databases">
        <title>Aedes aegypti genome working group (AGWG) sequencing and assembly.</title>
        <authorList>
            <consortium name="Aedes aegypti Genome Working Group (AGWG)"/>
            <person name="Matthews B.J."/>
        </authorList>
    </citation>
    <scope>NUCLEOTIDE SEQUENCE [LARGE SCALE GENOMIC DNA]</scope>
    <source>
        <strain evidence="1 2">LVP_AGWG</strain>
    </source>
</reference>
<dbReference type="AlphaFoldDB" id="A0A6I8U0Y4"/>
<keyword evidence="2" id="KW-1185">Reference proteome</keyword>
<dbReference type="CDD" id="cd23667">
    <property type="entry name" value="beta-trefoil_Ricin_CqDVP-like"/>
    <property type="match status" value="1"/>
</dbReference>
<name>A0A6I8U0Y4_AEDAE</name>
<gene>
    <name evidence="1" type="primary">110677076</name>
</gene>
<evidence type="ECO:0000313" key="1">
    <source>
        <dbReference type="EnsemblMetazoa" id="AAEL023112-PA"/>
    </source>
</evidence>
<dbReference type="OrthoDB" id="7765672at2759"/>
<evidence type="ECO:0000313" key="2">
    <source>
        <dbReference type="Proteomes" id="UP000008820"/>
    </source>
</evidence>
<dbReference type="EnsemblMetazoa" id="AAEL023112-RA">
    <property type="protein sequence ID" value="AAEL023112-PA"/>
    <property type="gene ID" value="AAEL023112"/>
</dbReference>
<organism evidence="1 2">
    <name type="scientific">Aedes aegypti</name>
    <name type="common">Yellowfever mosquito</name>
    <name type="synonym">Culex aegypti</name>
    <dbReference type="NCBI Taxonomy" id="7159"/>
    <lineage>
        <taxon>Eukaryota</taxon>
        <taxon>Metazoa</taxon>
        <taxon>Ecdysozoa</taxon>
        <taxon>Arthropoda</taxon>
        <taxon>Hexapoda</taxon>
        <taxon>Insecta</taxon>
        <taxon>Pterygota</taxon>
        <taxon>Neoptera</taxon>
        <taxon>Endopterygota</taxon>
        <taxon>Diptera</taxon>
        <taxon>Nematocera</taxon>
        <taxon>Culicoidea</taxon>
        <taxon>Culicidae</taxon>
        <taxon>Culicinae</taxon>
        <taxon>Aedini</taxon>
        <taxon>Aedes</taxon>
        <taxon>Stegomyia</taxon>
    </lineage>
</organism>